<evidence type="ECO:0000313" key="16">
    <source>
        <dbReference type="Proteomes" id="UP000298058"/>
    </source>
</evidence>
<sequence>MGKRCTKGILFVFLFFAFPIQSVPLFEEVKNNYLPSDLLLYDRQGEELQSVRIHPRYRSERWTETNEIPEHTLNAILFSEDKKFFEHKGIDSLAFLGSVWGKLWGLPLRGGSTITMQLVSLWEKDLKPEGGRRSFTQKLKQIQRASDWEDVWTKEQILTAYLNLVYFRGELRGIRSASWGLFRKPPSTLTPNESYLLAVLIRSPESRVEKIVERACVLKQQMENRETCDGLDTIVKQSLLRSFDYPAKPNFAPQFASKAFAEGISSESKSSLSRSLQEKVESILKSNLIPLASQNVKDGAVLVLHNSTGEVLVYVANAGNRSEVSSLDLIQARRQAGSTLKPFVYAQSFEERKLTSVSVLNDSPVDIPVFRGIYRPLNYDKSFQGKVTVTQSLGSSLNIPAVRTLSYLDMGKFIHTLSSLGLKNLSYPEFYGPSLALGTADVSLWDLTNAYRVLANGGVYTEPSFLVSPSSGKGDVSADKTNKRIFRESVSYLITRILSDREARSLSFGWENNLSTRYFSAVKTGTSQDMRDNWCLGYSEEYTVGVWVGNPTGTPMKDVSGVSGAGPVWREVMDLLHEETPSKEPSVPESVVYVPAKRAYFERGTEDVSDAGEIVSKQKTLPKITSPSHQTIFAVDPDIPVGKQKVFFLLNRYQPGYFWYLNGKKISEANSPFFWDLQKGIFQLQIADQTGKVFDEVSFEVR</sequence>
<dbReference type="SUPFAM" id="SSF53955">
    <property type="entry name" value="Lysozyme-like"/>
    <property type="match status" value="1"/>
</dbReference>
<dbReference type="EC" id="2.4.99.28" evidence="10"/>
<dbReference type="InterPro" id="IPR012338">
    <property type="entry name" value="Beta-lactam/transpept-like"/>
</dbReference>
<accession>A0A4R9LYK4</accession>
<dbReference type="Proteomes" id="UP000298058">
    <property type="component" value="Unassembled WGS sequence"/>
</dbReference>
<keyword evidence="16" id="KW-1185">Reference proteome</keyword>
<dbReference type="GO" id="GO:0030288">
    <property type="term" value="C:outer membrane-bounded periplasmic space"/>
    <property type="evidence" value="ECO:0007669"/>
    <property type="project" value="TreeGrafter"/>
</dbReference>
<dbReference type="InterPro" id="IPR009647">
    <property type="entry name" value="PBP_C"/>
</dbReference>
<dbReference type="InterPro" id="IPR001264">
    <property type="entry name" value="Glyco_trans_51"/>
</dbReference>
<comment type="similarity">
    <text evidence="2">In the C-terminal section; belongs to the transpeptidase family.</text>
</comment>
<comment type="caution">
    <text evidence="15">The sequence shown here is derived from an EMBL/GenBank/DDBJ whole genome shotgun (WGS) entry which is preliminary data.</text>
</comment>
<dbReference type="InterPro" id="IPR050396">
    <property type="entry name" value="Glycosyltr_51/Transpeptidase"/>
</dbReference>
<evidence type="ECO:0000313" key="15">
    <source>
        <dbReference type="EMBL" id="TGN19454.1"/>
    </source>
</evidence>
<gene>
    <name evidence="15" type="primary">pbpC</name>
    <name evidence="15" type="ORF">EHS15_08950</name>
</gene>
<dbReference type="Pfam" id="PF06832">
    <property type="entry name" value="BiPBP_C"/>
    <property type="match status" value="1"/>
</dbReference>
<proteinExistence type="inferred from homology"/>
<dbReference type="InterPro" id="IPR001460">
    <property type="entry name" value="PCN-bd_Tpept"/>
</dbReference>
<comment type="catalytic activity">
    <reaction evidence="11">
        <text>[GlcNAc-(1-&gt;4)-Mur2Ac(oyl-L-Ala-gamma-D-Glu-L-Lys-D-Ala-D-Ala)](n)-di-trans,octa-cis-undecaprenyl diphosphate + beta-D-GlcNAc-(1-&gt;4)-Mur2Ac(oyl-L-Ala-gamma-D-Glu-L-Lys-D-Ala-D-Ala)-di-trans,octa-cis-undecaprenyl diphosphate = [GlcNAc-(1-&gt;4)-Mur2Ac(oyl-L-Ala-gamma-D-Glu-L-Lys-D-Ala-D-Ala)](n+1)-di-trans,octa-cis-undecaprenyl diphosphate + di-trans,octa-cis-undecaprenyl diphosphate + H(+)</text>
        <dbReference type="Rhea" id="RHEA:23708"/>
        <dbReference type="Rhea" id="RHEA-COMP:9602"/>
        <dbReference type="Rhea" id="RHEA-COMP:9603"/>
        <dbReference type="ChEBI" id="CHEBI:15378"/>
        <dbReference type="ChEBI" id="CHEBI:58405"/>
        <dbReference type="ChEBI" id="CHEBI:60033"/>
        <dbReference type="ChEBI" id="CHEBI:78435"/>
        <dbReference type="EC" id="2.4.99.28"/>
    </reaction>
</comment>
<comment type="similarity">
    <text evidence="3">In the N-terminal section; belongs to the glycosyltransferase 51 family.</text>
</comment>
<dbReference type="AlphaFoldDB" id="A0A4R9LYK4"/>
<dbReference type="EMBL" id="RQHW01000031">
    <property type="protein sequence ID" value="TGN19454.1"/>
    <property type="molecule type" value="Genomic_DNA"/>
</dbReference>
<evidence type="ECO:0000256" key="5">
    <source>
        <dbReference type="ARBA" id="ARBA00022670"/>
    </source>
</evidence>
<comment type="pathway">
    <text evidence="1">Cell wall biogenesis; peptidoglycan biosynthesis.</text>
</comment>
<evidence type="ECO:0000259" key="12">
    <source>
        <dbReference type="Pfam" id="PF00905"/>
    </source>
</evidence>
<evidence type="ECO:0000256" key="8">
    <source>
        <dbReference type="ARBA" id="ARBA00022801"/>
    </source>
</evidence>
<dbReference type="GO" id="GO:0006508">
    <property type="term" value="P:proteolysis"/>
    <property type="evidence" value="ECO:0007669"/>
    <property type="project" value="UniProtKB-KW"/>
</dbReference>
<evidence type="ECO:0000256" key="11">
    <source>
        <dbReference type="ARBA" id="ARBA00049902"/>
    </source>
</evidence>
<dbReference type="InterPro" id="IPR023346">
    <property type="entry name" value="Lysozyme-like_dom_sf"/>
</dbReference>
<evidence type="ECO:0000256" key="7">
    <source>
        <dbReference type="ARBA" id="ARBA00022679"/>
    </source>
</evidence>
<dbReference type="InterPro" id="IPR036950">
    <property type="entry name" value="PBP_transglycosylase"/>
</dbReference>
<dbReference type="GO" id="GO:0004180">
    <property type="term" value="F:carboxypeptidase activity"/>
    <property type="evidence" value="ECO:0007669"/>
    <property type="project" value="UniProtKB-KW"/>
</dbReference>
<dbReference type="GO" id="GO:0008955">
    <property type="term" value="F:peptidoglycan glycosyltransferase activity"/>
    <property type="evidence" value="ECO:0007669"/>
    <property type="project" value="UniProtKB-EC"/>
</dbReference>
<dbReference type="PANTHER" id="PTHR32282">
    <property type="entry name" value="BINDING PROTEIN TRANSPEPTIDASE, PUTATIVE-RELATED"/>
    <property type="match status" value="1"/>
</dbReference>
<keyword evidence="8" id="KW-0378">Hydrolase</keyword>
<dbReference type="SUPFAM" id="SSF56601">
    <property type="entry name" value="beta-lactamase/transpeptidase-like"/>
    <property type="match status" value="1"/>
</dbReference>
<keyword evidence="5" id="KW-0645">Protease</keyword>
<keyword evidence="9" id="KW-0511">Multifunctional enzyme</keyword>
<dbReference type="PANTHER" id="PTHR32282:SF15">
    <property type="entry name" value="PENICILLIN-BINDING PROTEIN 1C"/>
    <property type="match status" value="1"/>
</dbReference>
<dbReference type="NCBIfam" id="TIGR02073">
    <property type="entry name" value="PBP_1c"/>
    <property type="match status" value="1"/>
</dbReference>
<dbReference type="OrthoDB" id="343702at2"/>
<dbReference type="GO" id="GO:0008658">
    <property type="term" value="F:penicillin binding"/>
    <property type="evidence" value="ECO:0007669"/>
    <property type="project" value="InterPro"/>
</dbReference>
<evidence type="ECO:0000256" key="2">
    <source>
        <dbReference type="ARBA" id="ARBA00007090"/>
    </source>
</evidence>
<protein>
    <recommendedName>
        <fullName evidence="10">peptidoglycan glycosyltransferase</fullName>
        <ecNumber evidence="10">2.4.99.28</ecNumber>
    </recommendedName>
</protein>
<keyword evidence="4" id="KW-0121">Carboxypeptidase</keyword>
<dbReference type="Gene3D" id="3.40.710.10">
    <property type="entry name" value="DD-peptidase/beta-lactamase superfamily"/>
    <property type="match status" value="1"/>
</dbReference>
<evidence type="ECO:0000256" key="9">
    <source>
        <dbReference type="ARBA" id="ARBA00023268"/>
    </source>
</evidence>
<dbReference type="Pfam" id="PF00905">
    <property type="entry name" value="Transpeptidase"/>
    <property type="match status" value="1"/>
</dbReference>
<evidence type="ECO:0000256" key="1">
    <source>
        <dbReference type="ARBA" id="ARBA00004752"/>
    </source>
</evidence>
<dbReference type="GO" id="GO:0009252">
    <property type="term" value="P:peptidoglycan biosynthetic process"/>
    <property type="evidence" value="ECO:0007669"/>
    <property type="project" value="InterPro"/>
</dbReference>
<keyword evidence="6" id="KW-0328">Glycosyltransferase</keyword>
<evidence type="ECO:0000256" key="6">
    <source>
        <dbReference type="ARBA" id="ARBA00022676"/>
    </source>
</evidence>
<evidence type="ECO:0000256" key="3">
    <source>
        <dbReference type="ARBA" id="ARBA00007739"/>
    </source>
</evidence>
<dbReference type="Gene3D" id="1.10.3810.10">
    <property type="entry name" value="Biosynthetic peptidoglycan transglycosylase-like"/>
    <property type="match status" value="1"/>
</dbReference>
<reference evidence="15" key="1">
    <citation type="journal article" date="2019" name="PLoS Negl. Trop. Dis.">
        <title>Revisiting the worldwide diversity of Leptospira species in the environment.</title>
        <authorList>
            <person name="Vincent A.T."/>
            <person name="Schiettekatte O."/>
            <person name="Bourhy P."/>
            <person name="Veyrier F.J."/>
            <person name="Picardeau M."/>
        </authorList>
    </citation>
    <scope>NUCLEOTIDE SEQUENCE [LARGE SCALE GENOMIC DNA]</scope>
    <source>
        <strain evidence="15">201300427</strain>
    </source>
</reference>
<evidence type="ECO:0000256" key="4">
    <source>
        <dbReference type="ARBA" id="ARBA00022645"/>
    </source>
</evidence>
<dbReference type="Pfam" id="PF00912">
    <property type="entry name" value="Transgly"/>
    <property type="match status" value="1"/>
</dbReference>
<evidence type="ECO:0000259" key="13">
    <source>
        <dbReference type="Pfam" id="PF00912"/>
    </source>
</evidence>
<feature type="domain" description="Penicillin-binding C-terminal" evidence="14">
    <location>
        <begin position="617"/>
        <end position="699"/>
    </location>
</feature>
<evidence type="ECO:0000259" key="14">
    <source>
        <dbReference type="Pfam" id="PF06832"/>
    </source>
</evidence>
<organism evidence="15 16">
    <name type="scientific">Leptospira idonii</name>
    <dbReference type="NCBI Taxonomy" id="1193500"/>
    <lineage>
        <taxon>Bacteria</taxon>
        <taxon>Pseudomonadati</taxon>
        <taxon>Spirochaetota</taxon>
        <taxon>Spirochaetia</taxon>
        <taxon>Leptospirales</taxon>
        <taxon>Leptospiraceae</taxon>
        <taxon>Leptospira</taxon>
    </lineage>
</organism>
<dbReference type="RefSeq" id="WP_135760216.1">
    <property type="nucleotide sequence ID" value="NZ_RQHW01000031.1"/>
</dbReference>
<feature type="domain" description="Glycosyl transferase family 51" evidence="13">
    <location>
        <begin position="56"/>
        <end position="222"/>
    </location>
</feature>
<keyword evidence="7" id="KW-0808">Transferase</keyword>
<name>A0A4R9LYK4_9LEPT</name>
<dbReference type="InterPro" id="IPR011815">
    <property type="entry name" value="PBP_1c"/>
</dbReference>
<evidence type="ECO:0000256" key="10">
    <source>
        <dbReference type="ARBA" id="ARBA00044770"/>
    </source>
</evidence>
<feature type="domain" description="Penicillin-binding protein transpeptidase" evidence="12">
    <location>
        <begin position="299"/>
        <end position="558"/>
    </location>
</feature>